<evidence type="ECO:0000256" key="4">
    <source>
        <dbReference type="ARBA" id="ARBA00022630"/>
    </source>
</evidence>
<feature type="binding site" evidence="12">
    <location>
        <begin position="134"/>
        <end position="136"/>
    </location>
    <ligand>
        <name>FAD</name>
        <dbReference type="ChEBI" id="CHEBI:57692"/>
    </ligand>
</feature>
<feature type="disulfide bond" description="Redox-active" evidence="13">
    <location>
        <begin position="40"/>
        <end position="45"/>
    </location>
</feature>
<dbReference type="AlphaFoldDB" id="A0A1M7ITH9"/>
<dbReference type="PANTHER" id="PTHR22912:SF151">
    <property type="entry name" value="DIHYDROLIPOYL DEHYDROGENASE, MITOCHONDRIAL"/>
    <property type="match status" value="1"/>
</dbReference>
<dbReference type="GO" id="GO:0006103">
    <property type="term" value="P:2-oxoglutarate metabolic process"/>
    <property type="evidence" value="ECO:0007669"/>
    <property type="project" value="TreeGrafter"/>
</dbReference>
<dbReference type="PROSITE" id="PS00076">
    <property type="entry name" value="PYRIDINE_REDOX_1"/>
    <property type="match status" value="1"/>
</dbReference>
<keyword evidence="9 14" id="KW-0676">Redox-active center</keyword>
<dbReference type="PIRSF" id="PIRSF000350">
    <property type="entry name" value="Mercury_reductase_MerA"/>
    <property type="match status" value="1"/>
</dbReference>
<feature type="domain" description="FAD/NAD(P)-binding" evidence="16">
    <location>
        <begin position="3"/>
        <end position="311"/>
    </location>
</feature>
<dbReference type="PRINTS" id="PR00368">
    <property type="entry name" value="FADPNR"/>
</dbReference>
<comment type="miscellaneous">
    <text evidence="14">The active site is a redox-active disulfide bond.</text>
</comment>
<dbReference type="SUPFAM" id="SSF51905">
    <property type="entry name" value="FAD/NAD(P)-binding domain"/>
    <property type="match status" value="1"/>
</dbReference>
<dbReference type="InterPro" id="IPR016156">
    <property type="entry name" value="FAD/NAD-linked_Rdtase_dimer_sf"/>
</dbReference>
<evidence type="ECO:0000256" key="9">
    <source>
        <dbReference type="ARBA" id="ARBA00023284"/>
    </source>
</evidence>
<feature type="domain" description="Pyridine nucleotide-disulphide oxidoreductase dimerisation" evidence="15">
    <location>
        <begin position="330"/>
        <end position="438"/>
    </location>
</feature>
<dbReference type="InterPro" id="IPR012999">
    <property type="entry name" value="Pyr_OxRdtase_I_AS"/>
</dbReference>
<name>A0A1M7ITH9_9FIRM</name>
<dbReference type="InterPro" id="IPR006258">
    <property type="entry name" value="Lipoamide_DH"/>
</dbReference>
<feature type="binding site" evidence="12">
    <location>
        <position position="49"/>
    </location>
    <ligand>
        <name>FAD</name>
        <dbReference type="ChEBI" id="CHEBI:57692"/>
    </ligand>
</feature>
<evidence type="ECO:0000256" key="8">
    <source>
        <dbReference type="ARBA" id="ARBA00023157"/>
    </source>
</evidence>
<dbReference type="Gene3D" id="3.50.50.60">
    <property type="entry name" value="FAD/NAD(P)-binding domain"/>
    <property type="match status" value="2"/>
</dbReference>
<dbReference type="InterPro" id="IPR036188">
    <property type="entry name" value="FAD/NAD-bd_sf"/>
</dbReference>
<evidence type="ECO:0000313" key="18">
    <source>
        <dbReference type="Proteomes" id="UP000184375"/>
    </source>
</evidence>
<protein>
    <recommendedName>
        <fullName evidence="3 14">Dihydrolipoyl dehydrogenase</fullName>
        <ecNumber evidence="2 14">1.8.1.4</ecNumber>
    </recommendedName>
</protein>
<feature type="binding site" evidence="12">
    <location>
        <position position="194"/>
    </location>
    <ligand>
        <name>NAD(+)</name>
        <dbReference type="ChEBI" id="CHEBI:57540"/>
    </ligand>
</feature>
<evidence type="ECO:0000256" key="10">
    <source>
        <dbReference type="ARBA" id="ARBA00049187"/>
    </source>
</evidence>
<dbReference type="PRINTS" id="PR00411">
    <property type="entry name" value="PNDRDTASEI"/>
</dbReference>
<feature type="binding site" evidence="12">
    <location>
        <begin position="171"/>
        <end position="178"/>
    </location>
    <ligand>
        <name>NAD(+)</name>
        <dbReference type="ChEBI" id="CHEBI:57540"/>
    </ligand>
</feature>
<dbReference type="SUPFAM" id="SSF55424">
    <property type="entry name" value="FAD/NAD-linked reductases, dimerisation (C-terminal) domain"/>
    <property type="match status" value="1"/>
</dbReference>
<organism evidence="17 18">
    <name type="scientific">Caldanaerovirga acetigignens</name>
    <dbReference type="NCBI Taxonomy" id="447595"/>
    <lineage>
        <taxon>Bacteria</taxon>
        <taxon>Bacillati</taxon>
        <taxon>Bacillota</taxon>
        <taxon>Clostridia</taxon>
        <taxon>Thermosediminibacterales</taxon>
        <taxon>Thermosediminibacteraceae</taxon>
        <taxon>Caldanaerovirga</taxon>
    </lineage>
</organism>
<evidence type="ECO:0000259" key="15">
    <source>
        <dbReference type="Pfam" id="PF02852"/>
    </source>
</evidence>
<evidence type="ECO:0000313" key="17">
    <source>
        <dbReference type="EMBL" id="SHM44124.1"/>
    </source>
</evidence>
<dbReference type="RefSeq" id="WP_073255680.1">
    <property type="nucleotide sequence ID" value="NZ_FRCR01000005.1"/>
</dbReference>
<sequence>MDYNVIVIGGGPGGYTAAIRASELGARVALVEENSLGGTCLNRGCIPTKVYAHAASIINEIKKAGQFGIAAQYTLDVNKLRAKKEKVIERLVGGVGYLMRAYDVDVIKGKAKFLDRNTIQVDRKYTAEKFIIATGSKTLFPPVPGIDLPGVMTSDRALELERVPERVAIIGAGIIGLEFANIYSSLGSQVAVIEMLPEMLPMVDRDIAGILQSALEDRGIELHLNSRVEKIEEGPIVVFTKGGNTERLECDAVLVAVGRVANVNGVEVLKLQMEGKGIKVDDFMRTNIDNIYAVGDVTGGIQLAHVAAYQGIIAAHNAVGEKRKADMKVVPSCVYTEPEIAWVGLNETLARKKYGDIKVGTFTYSASGRALTMGEDYGLIKMIAEAKYNQIVGMEVIGRDATEIIHEGVLAIKEEFTAEEIAETIHAHPTISECIKEACEDILGLPINKVRTSNNL</sequence>
<dbReference type="Pfam" id="PF02852">
    <property type="entry name" value="Pyr_redox_dim"/>
    <property type="match status" value="1"/>
</dbReference>
<feature type="binding site" evidence="12">
    <location>
        <position position="258"/>
    </location>
    <ligand>
        <name>NAD(+)</name>
        <dbReference type="ChEBI" id="CHEBI:57540"/>
    </ligand>
</feature>
<dbReference type="InterPro" id="IPR004099">
    <property type="entry name" value="Pyr_nucl-diS_OxRdtase_dimer"/>
</dbReference>
<evidence type="ECO:0000256" key="1">
    <source>
        <dbReference type="ARBA" id="ARBA00007532"/>
    </source>
</evidence>
<dbReference type="GO" id="GO:0004148">
    <property type="term" value="F:dihydrolipoyl dehydrogenase (NADH) activity"/>
    <property type="evidence" value="ECO:0007669"/>
    <property type="project" value="UniProtKB-EC"/>
</dbReference>
<comment type="catalytic activity">
    <reaction evidence="10 14">
        <text>N(6)-[(R)-dihydrolipoyl]-L-lysyl-[protein] + NAD(+) = N(6)-[(R)-lipoyl]-L-lysyl-[protein] + NADH + H(+)</text>
        <dbReference type="Rhea" id="RHEA:15045"/>
        <dbReference type="Rhea" id="RHEA-COMP:10474"/>
        <dbReference type="Rhea" id="RHEA-COMP:10475"/>
        <dbReference type="ChEBI" id="CHEBI:15378"/>
        <dbReference type="ChEBI" id="CHEBI:57540"/>
        <dbReference type="ChEBI" id="CHEBI:57945"/>
        <dbReference type="ChEBI" id="CHEBI:83099"/>
        <dbReference type="ChEBI" id="CHEBI:83100"/>
        <dbReference type="EC" id="1.8.1.4"/>
    </reaction>
</comment>
<dbReference type="PANTHER" id="PTHR22912">
    <property type="entry name" value="DISULFIDE OXIDOREDUCTASE"/>
    <property type="match status" value="1"/>
</dbReference>
<accession>A0A1M7ITH9</accession>
<evidence type="ECO:0000256" key="6">
    <source>
        <dbReference type="ARBA" id="ARBA00023002"/>
    </source>
</evidence>
<dbReference type="FunFam" id="3.30.390.30:FF:000001">
    <property type="entry name" value="Dihydrolipoyl dehydrogenase"/>
    <property type="match status" value="1"/>
</dbReference>
<dbReference type="EMBL" id="FRCR01000005">
    <property type="protein sequence ID" value="SHM44124.1"/>
    <property type="molecule type" value="Genomic_DNA"/>
</dbReference>
<dbReference type="InterPro" id="IPR023753">
    <property type="entry name" value="FAD/NAD-binding_dom"/>
</dbReference>
<keyword evidence="12" id="KW-0547">Nucleotide-binding</keyword>
<dbReference type="STRING" id="447595.SAMN05660826_01032"/>
<evidence type="ECO:0000256" key="5">
    <source>
        <dbReference type="ARBA" id="ARBA00022827"/>
    </source>
</evidence>
<evidence type="ECO:0000256" key="13">
    <source>
        <dbReference type="PIRSR" id="PIRSR000350-4"/>
    </source>
</evidence>
<keyword evidence="7 12" id="KW-0520">NAD</keyword>
<keyword evidence="8" id="KW-1015">Disulfide bond</keyword>
<reference evidence="18" key="1">
    <citation type="submission" date="2016-11" db="EMBL/GenBank/DDBJ databases">
        <authorList>
            <person name="Varghese N."/>
            <person name="Submissions S."/>
        </authorList>
    </citation>
    <scope>NUCLEOTIDE SEQUENCE [LARGE SCALE GENOMIC DNA]</scope>
    <source>
        <strain evidence="18">DSM 18802</strain>
    </source>
</reference>
<evidence type="ECO:0000256" key="14">
    <source>
        <dbReference type="RuleBase" id="RU003692"/>
    </source>
</evidence>
<dbReference type="InterPro" id="IPR050151">
    <property type="entry name" value="Class-I_Pyr_Nuc-Dis_Oxidored"/>
</dbReference>
<evidence type="ECO:0000256" key="2">
    <source>
        <dbReference type="ARBA" id="ARBA00012608"/>
    </source>
</evidence>
<dbReference type="Proteomes" id="UP000184375">
    <property type="component" value="Unassembled WGS sequence"/>
</dbReference>
<dbReference type="EC" id="1.8.1.4" evidence="2 14"/>
<feature type="active site" description="Proton acceptor" evidence="11">
    <location>
        <position position="428"/>
    </location>
</feature>
<dbReference type="Pfam" id="PF07992">
    <property type="entry name" value="Pyr_redox_2"/>
    <property type="match status" value="1"/>
</dbReference>
<evidence type="ECO:0000256" key="7">
    <source>
        <dbReference type="ARBA" id="ARBA00023027"/>
    </source>
</evidence>
<keyword evidence="18" id="KW-1185">Reference proteome</keyword>
<dbReference type="NCBIfam" id="TIGR01350">
    <property type="entry name" value="lipoamide_DH"/>
    <property type="match status" value="1"/>
</dbReference>
<feature type="binding site" evidence="12">
    <location>
        <position position="296"/>
    </location>
    <ligand>
        <name>FAD</name>
        <dbReference type="ChEBI" id="CHEBI:57692"/>
    </ligand>
</feature>
<dbReference type="Gene3D" id="3.30.390.30">
    <property type="match status" value="1"/>
</dbReference>
<comment type="cofactor">
    <cofactor evidence="12 14">
        <name>FAD</name>
        <dbReference type="ChEBI" id="CHEBI:57692"/>
    </cofactor>
    <text evidence="12 14">Binds 1 FAD per subunit.</text>
</comment>
<evidence type="ECO:0000256" key="11">
    <source>
        <dbReference type="PIRSR" id="PIRSR000350-2"/>
    </source>
</evidence>
<dbReference type="GO" id="GO:0005737">
    <property type="term" value="C:cytoplasm"/>
    <property type="evidence" value="ECO:0007669"/>
    <property type="project" value="UniProtKB-ARBA"/>
</dbReference>
<dbReference type="GO" id="GO:0050660">
    <property type="term" value="F:flavin adenine dinucleotide binding"/>
    <property type="evidence" value="ECO:0007669"/>
    <property type="project" value="InterPro"/>
</dbReference>
<proteinExistence type="inferred from homology"/>
<comment type="similarity">
    <text evidence="1 14">Belongs to the class-I pyridine nucleotide-disulfide oxidoreductase family.</text>
</comment>
<keyword evidence="6 14" id="KW-0560">Oxidoreductase</keyword>
<evidence type="ECO:0000256" key="3">
    <source>
        <dbReference type="ARBA" id="ARBA00016961"/>
    </source>
</evidence>
<keyword evidence="5 12" id="KW-0274">FAD</keyword>
<evidence type="ECO:0000259" key="16">
    <source>
        <dbReference type="Pfam" id="PF07992"/>
    </source>
</evidence>
<keyword evidence="4 14" id="KW-0285">Flavoprotein</keyword>
<gene>
    <name evidence="17" type="ORF">SAMN05660826_01032</name>
</gene>
<dbReference type="InterPro" id="IPR001100">
    <property type="entry name" value="Pyr_nuc-diS_OxRdtase"/>
</dbReference>
<dbReference type="OrthoDB" id="9807946at2"/>
<evidence type="ECO:0000256" key="12">
    <source>
        <dbReference type="PIRSR" id="PIRSR000350-3"/>
    </source>
</evidence>